<protein>
    <submittedName>
        <fullName evidence="1">Uncharacterized protein</fullName>
    </submittedName>
</protein>
<keyword evidence="2" id="KW-1185">Reference proteome</keyword>
<dbReference type="Proteomes" id="UP000054324">
    <property type="component" value="Unassembled WGS sequence"/>
</dbReference>
<dbReference type="GeneID" id="20326137"/>
<dbReference type="EMBL" id="KL597306">
    <property type="protein sequence ID" value="KER19157.1"/>
    <property type="molecule type" value="Genomic_DNA"/>
</dbReference>
<sequence>MTYTTNNTLIPYRPSPGAISRVALLAAYSRAGYTEVGIVLSHQVEGFLLDWVPFGDPICAVLVAAFVKESHKWAVDRYLISRQLRKICMAANQCQFLSRLPKRVSGVEVLKNITKSLDVDGAIYLSGWCSPSCP</sequence>
<dbReference type="CTD" id="20326137"/>
<dbReference type="KEGG" id="ovi:T265_11969"/>
<evidence type="ECO:0000313" key="2">
    <source>
        <dbReference type="Proteomes" id="UP000054324"/>
    </source>
</evidence>
<evidence type="ECO:0000313" key="1">
    <source>
        <dbReference type="EMBL" id="KER19157.1"/>
    </source>
</evidence>
<reference evidence="1 2" key="1">
    <citation type="submission" date="2013-11" db="EMBL/GenBank/DDBJ databases">
        <title>Opisthorchis viverrini - life in the bile duct.</title>
        <authorList>
            <person name="Young N.D."/>
            <person name="Nagarajan N."/>
            <person name="Lin S.J."/>
            <person name="Korhonen P.K."/>
            <person name="Jex A.R."/>
            <person name="Hall R.S."/>
            <person name="Safavi-Hemami H."/>
            <person name="Kaewkong W."/>
            <person name="Bertrand D."/>
            <person name="Gao S."/>
            <person name="Seet Q."/>
            <person name="Wongkham S."/>
            <person name="Teh B.T."/>
            <person name="Wongkham C."/>
            <person name="Intapan P.M."/>
            <person name="Maleewong W."/>
            <person name="Yang X."/>
            <person name="Hu M."/>
            <person name="Wang Z."/>
            <person name="Hofmann A."/>
            <person name="Sternberg P.W."/>
            <person name="Tan P."/>
            <person name="Wang J."/>
            <person name="Gasser R.B."/>
        </authorList>
    </citation>
    <scope>NUCLEOTIDE SEQUENCE [LARGE SCALE GENOMIC DNA]</scope>
</reference>
<proteinExistence type="predicted"/>
<organism evidence="1 2">
    <name type="scientific">Opisthorchis viverrini</name>
    <name type="common">Southeast Asian liver fluke</name>
    <dbReference type="NCBI Taxonomy" id="6198"/>
    <lineage>
        <taxon>Eukaryota</taxon>
        <taxon>Metazoa</taxon>
        <taxon>Spiralia</taxon>
        <taxon>Lophotrochozoa</taxon>
        <taxon>Platyhelminthes</taxon>
        <taxon>Trematoda</taxon>
        <taxon>Digenea</taxon>
        <taxon>Opisthorchiida</taxon>
        <taxon>Opisthorchiata</taxon>
        <taxon>Opisthorchiidae</taxon>
        <taxon>Opisthorchis</taxon>
    </lineage>
</organism>
<accession>A0A074Z129</accession>
<name>A0A074Z129_OPIVI</name>
<dbReference type="RefSeq" id="XP_009177092.1">
    <property type="nucleotide sequence ID" value="XM_009178828.1"/>
</dbReference>
<dbReference type="AlphaFoldDB" id="A0A074Z129"/>
<gene>
    <name evidence="1" type="ORF">T265_11969</name>
</gene>